<comment type="caution">
    <text evidence="2">The sequence shown here is derived from an EMBL/GenBank/DDBJ whole genome shotgun (WGS) entry which is preliminary data.</text>
</comment>
<organism evidence="2 3">
    <name type="scientific">Pedobacter punctiformis</name>
    <dbReference type="NCBI Taxonomy" id="3004097"/>
    <lineage>
        <taxon>Bacteria</taxon>
        <taxon>Pseudomonadati</taxon>
        <taxon>Bacteroidota</taxon>
        <taxon>Sphingobacteriia</taxon>
        <taxon>Sphingobacteriales</taxon>
        <taxon>Sphingobacteriaceae</taxon>
        <taxon>Pedobacter</taxon>
    </lineage>
</organism>
<sequence>MKRIYIILVAAACLSSCAKNLGDYNIDQKNSVSATAPTLFTAALKSYSDVLTSPSVNTNVFRFYVQHWTTTEYLDEPRYNLLARPLPQAFWQASYRDVLMDLKESKRLVAEDQFISPALKANETAQIEIMEVMAWSSLVNTYGNVPYKEALNISNTQPQYDDAATIYSDLLVRLDAALAAITTSTDGFGGGADVIYNGNMTLWKKFGNSLKLRLGLILADKDQAKAKSVVEAAAPNVFTSSADNAKFKYLNTTPNNNPVSENINAARTKRKDYIGAKPFIDKLNALSDPRRAGFFKTVGSVYIGGDYGFTNSAANFSNISDKVIALDFEALLIDYSEVEFALAEASARGFNVGGTAASHYNNGVTASIIYWGGTSTDATTYLARPDVAYATASATNNYKEIIGNQKWIALYNRGYDAWVEWKRLDFPKLSPPSALTAPPGQSVPSGLQIPVRLIYPINEQTLNGANRSAAAATIGGDLITTKIFWDVN</sequence>
<evidence type="ECO:0000313" key="2">
    <source>
        <dbReference type="EMBL" id="MCZ4244546.1"/>
    </source>
</evidence>
<evidence type="ECO:0000313" key="3">
    <source>
        <dbReference type="Proteomes" id="UP001144347"/>
    </source>
</evidence>
<feature type="chain" id="PRO_5045092857" evidence="1">
    <location>
        <begin position="19"/>
        <end position="488"/>
    </location>
</feature>
<feature type="signal peptide" evidence="1">
    <location>
        <begin position="1"/>
        <end position="18"/>
    </location>
</feature>
<dbReference type="RefSeq" id="WP_269427613.1">
    <property type="nucleotide sequence ID" value="NZ_JAPWGM010000003.1"/>
</dbReference>
<name>A0ABT4L9E5_9SPHI</name>
<keyword evidence="3" id="KW-1185">Reference proteome</keyword>
<dbReference type="SUPFAM" id="SSF48452">
    <property type="entry name" value="TPR-like"/>
    <property type="match status" value="1"/>
</dbReference>
<protein>
    <submittedName>
        <fullName evidence="2">SusD/RagB family nutrient-binding outer membrane lipoprotein</fullName>
    </submittedName>
</protein>
<dbReference type="InterPro" id="IPR041662">
    <property type="entry name" value="SusD-like_2"/>
</dbReference>
<evidence type="ECO:0000256" key="1">
    <source>
        <dbReference type="SAM" id="SignalP"/>
    </source>
</evidence>
<dbReference type="Pfam" id="PF12771">
    <property type="entry name" value="SusD-like_2"/>
    <property type="match status" value="1"/>
</dbReference>
<keyword evidence="1" id="KW-0732">Signal</keyword>
<proteinExistence type="predicted"/>
<dbReference type="EMBL" id="JAPWGM010000003">
    <property type="protein sequence ID" value="MCZ4244546.1"/>
    <property type="molecule type" value="Genomic_DNA"/>
</dbReference>
<gene>
    <name evidence="2" type="ORF">O0955_11070</name>
</gene>
<dbReference type="Gene3D" id="1.25.40.390">
    <property type="match status" value="1"/>
</dbReference>
<keyword evidence="2" id="KW-0449">Lipoprotein</keyword>
<accession>A0ABT4L9E5</accession>
<reference evidence="2" key="1">
    <citation type="submission" date="2022-12" db="EMBL/GenBank/DDBJ databases">
        <title>Genome sequence of HCMS5-2.</title>
        <authorList>
            <person name="Woo H."/>
        </authorList>
    </citation>
    <scope>NUCLEOTIDE SEQUENCE</scope>
    <source>
        <strain evidence="2">HCMS5-2</strain>
    </source>
</reference>
<dbReference type="InterPro" id="IPR011990">
    <property type="entry name" value="TPR-like_helical_dom_sf"/>
</dbReference>
<dbReference type="Proteomes" id="UP001144347">
    <property type="component" value="Unassembled WGS sequence"/>
</dbReference>